<dbReference type="EMBL" id="LT629710">
    <property type="protein sequence ID" value="SDO56670.1"/>
    <property type="molecule type" value="Genomic_DNA"/>
</dbReference>
<proteinExistence type="predicted"/>
<reference evidence="1 2" key="1">
    <citation type="submission" date="2016-10" db="EMBL/GenBank/DDBJ databases">
        <authorList>
            <person name="de Groot N.N."/>
        </authorList>
    </citation>
    <scope>NUCLEOTIDE SEQUENCE [LARGE SCALE GENOMIC DNA]</scope>
    <source>
        <strain evidence="2">P4-7,KCTC 19426,CECT 7604</strain>
    </source>
</reference>
<evidence type="ECO:0000313" key="2">
    <source>
        <dbReference type="Proteomes" id="UP000198741"/>
    </source>
</evidence>
<dbReference type="Proteomes" id="UP000198741">
    <property type="component" value="Chromosome I"/>
</dbReference>
<sequence length="155" mass="16074">MMYVGETAQGFALWHRVAASTQSPLRDMARGNIGEQLIRLTNDVDAARPLLEAAVGEFKKGDALSGPRAVAAASLGHVRAAAGQLASANELWAAAIASGDRPAVAMAQVYQARQALAEGRVPLASSLLKQAMMDSPAEVRSDAEGLLASLPPVAE</sequence>
<evidence type="ECO:0008006" key="3">
    <source>
        <dbReference type="Google" id="ProtNLM"/>
    </source>
</evidence>
<dbReference type="AlphaFoldDB" id="A0A1H0KLM6"/>
<name>A0A1H0KLM6_9ACTN</name>
<gene>
    <name evidence="1" type="ORF">SAMN04515671_1353</name>
</gene>
<accession>A0A1H0KLM6</accession>
<keyword evidence="2" id="KW-1185">Reference proteome</keyword>
<evidence type="ECO:0000313" key="1">
    <source>
        <dbReference type="EMBL" id="SDO56670.1"/>
    </source>
</evidence>
<protein>
    <recommendedName>
        <fullName evidence="3">Tetratricopeptide repeat-containing protein</fullName>
    </recommendedName>
</protein>
<organism evidence="1 2">
    <name type="scientific">Nakamurella panacisegetis</name>
    <dbReference type="NCBI Taxonomy" id="1090615"/>
    <lineage>
        <taxon>Bacteria</taxon>
        <taxon>Bacillati</taxon>
        <taxon>Actinomycetota</taxon>
        <taxon>Actinomycetes</taxon>
        <taxon>Nakamurellales</taxon>
        <taxon>Nakamurellaceae</taxon>
        <taxon>Nakamurella</taxon>
    </lineage>
</organism>